<dbReference type="AlphaFoldDB" id="A0AAE0XDU6"/>
<name>A0AAE0XDU6_9PEZI</name>
<dbReference type="Proteomes" id="UP001270362">
    <property type="component" value="Unassembled WGS sequence"/>
</dbReference>
<evidence type="ECO:0000313" key="2">
    <source>
        <dbReference type="Proteomes" id="UP001270362"/>
    </source>
</evidence>
<protein>
    <submittedName>
        <fullName evidence="1">Uncharacterized protein</fullName>
    </submittedName>
</protein>
<sequence>MDAGANEPWIPDFSEDSPWRWEWWKVGLEAEDLFITIEANDAAYEAKNVEDFYARLALRRDERL</sequence>
<gene>
    <name evidence="1" type="ORF">B0T22DRAFT_481705</name>
</gene>
<reference evidence="1" key="1">
    <citation type="journal article" date="2023" name="Mol. Phylogenet. Evol.">
        <title>Genome-scale phylogeny and comparative genomics of the fungal order Sordariales.</title>
        <authorList>
            <person name="Hensen N."/>
            <person name="Bonometti L."/>
            <person name="Westerberg I."/>
            <person name="Brannstrom I.O."/>
            <person name="Guillou S."/>
            <person name="Cros-Aarteil S."/>
            <person name="Calhoun S."/>
            <person name="Haridas S."/>
            <person name="Kuo A."/>
            <person name="Mondo S."/>
            <person name="Pangilinan J."/>
            <person name="Riley R."/>
            <person name="LaButti K."/>
            <person name="Andreopoulos B."/>
            <person name="Lipzen A."/>
            <person name="Chen C."/>
            <person name="Yan M."/>
            <person name="Daum C."/>
            <person name="Ng V."/>
            <person name="Clum A."/>
            <person name="Steindorff A."/>
            <person name="Ohm R.A."/>
            <person name="Martin F."/>
            <person name="Silar P."/>
            <person name="Natvig D.O."/>
            <person name="Lalanne C."/>
            <person name="Gautier V."/>
            <person name="Ament-Velasquez S.L."/>
            <person name="Kruys A."/>
            <person name="Hutchinson M.I."/>
            <person name="Powell A.J."/>
            <person name="Barry K."/>
            <person name="Miller A.N."/>
            <person name="Grigoriev I.V."/>
            <person name="Debuchy R."/>
            <person name="Gladieux P."/>
            <person name="Hiltunen Thoren M."/>
            <person name="Johannesson H."/>
        </authorList>
    </citation>
    <scope>NUCLEOTIDE SEQUENCE</scope>
    <source>
        <strain evidence="1">CBS 314.62</strain>
    </source>
</reference>
<keyword evidence="2" id="KW-1185">Reference proteome</keyword>
<comment type="caution">
    <text evidence="1">The sequence shown here is derived from an EMBL/GenBank/DDBJ whole genome shotgun (WGS) entry which is preliminary data.</text>
</comment>
<evidence type="ECO:0000313" key="1">
    <source>
        <dbReference type="EMBL" id="KAK3690532.1"/>
    </source>
</evidence>
<dbReference type="EMBL" id="JAULSO010000002">
    <property type="protein sequence ID" value="KAK3690532.1"/>
    <property type="molecule type" value="Genomic_DNA"/>
</dbReference>
<reference evidence="1" key="2">
    <citation type="submission" date="2023-06" db="EMBL/GenBank/DDBJ databases">
        <authorList>
            <consortium name="Lawrence Berkeley National Laboratory"/>
            <person name="Haridas S."/>
            <person name="Hensen N."/>
            <person name="Bonometti L."/>
            <person name="Westerberg I."/>
            <person name="Brannstrom I.O."/>
            <person name="Guillou S."/>
            <person name="Cros-Aarteil S."/>
            <person name="Calhoun S."/>
            <person name="Kuo A."/>
            <person name="Mondo S."/>
            <person name="Pangilinan J."/>
            <person name="Riley R."/>
            <person name="Labutti K."/>
            <person name="Andreopoulos B."/>
            <person name="Lipzen A."/>
            <person name="Chen C."/>
            <person name="Yanf M."/>
            <person name="Daum C."/>
            <person name="Ng V."/>
            <person name="Clum A."/>
            <person name="Steindorff A."/>
            <person name="Ohm R."/>
            <person name="Martin F."/>
            <person name="Silar P."/>
            <person name="Natvig D."/>
            <person name="Lalanne C."/>
            <person name="Gautier V."/>
            <person name="Ament-Velasquez S.L."/>
            <person name="Kruys A."/>
            <person name="Hutchinson M.I."/>
            <person name="Powell A.J."/>
            <person name="Barry K."/>
            <person name="Miller A.N."/>
            <person name="Grigoriev I.V."/>
            <person name="Debuchy R."/>
            <person name="Gladieux P."/>
            <person name="Thoren M.H."/>
            <person name="Johannesson H."/>
        </authorList>
    </citation>
    <scope>NUCLEOTIDE SEQUENCE</scope>
    <source>
        <strain evidence="1">CBS 314.62</strain>
    </source>
</reference>
<organism evidence="1 2">
    <name type="scientific">Podospora appendiculata</name>
    <dbReference type="NCBI Taxonomy" id="314037"/>
    <lineage>
        <taxon>Eukaryota</taxon>
        <taxon>Fungi</taxon>
        <taxon>Dikarya</taxon>
        <taxon>Ascomycota</taxon>
        <taxon>Pezizomycotina</taxon>
        <taxon>Sordariomycetes</taxon>
        <taxon>Sordariomycetidae</taxon>
        <taxon>Sordariales</taxon>
        <taxon>Podosporaceae</taxon>
        <taxon>Podospora</taxon>
    </lineage>
</organism>
<accession>A0AAE0XDU6</accession>
<proteinExistence type="predicted"/>